<feature type="repeat" description="Solcar" evidence="10">
    <location>
        <begin position="4"/>
        <end position="157"/>
    </location>
</feature>
<feature type="repeat" description="Solcar" evidence="10">
    <location>
        <begin position="165"/>
        <end position="247"/>
    </location>
</feature>
<dbReference type="Pfam" id="PF00153">
    <property type="entry name" value="Mito_carr"/>
    <property type="match status" value="4"/>
</dbReference>
<dbReference type="InParanoid" id="A0A0N1II53"/>
<accession>A0A0N1II53</accession>
<reference evidence="12 13" key="1">
    <citation type="journal article" date="2015" name="Nat. Commun.">
        <title>Outbred genome sequencing and CRISPR/Cas9 gene editing in butterflies.</title>
        <authorList>
            <person name="Li X."/>
            <person name="Fan D."/>
            <person name="Zhang W."/>
            <person name="Liu G."/>
            <person name="Zhang L."/>
            <person name="Zhao L."/>
            <person name="Fang X."/>
            <person name="Chen L."/>
            <person name="Dong Y."/>
            <person name="Chen Y."/>
            <person name="Ding Y."/>
            <person name="Zhao R."/>
            <person name="Feng M."/>
            <person name="Zhu Y."/>
            <person name="Feng Y."/>
            <person name="Jiang X."/>
            <person name="Zhu D."/>
            <person name="Xiang H."/>
            <person name="Feng X."/>
            <person name="Li S."/>
            <person name="Wang J."/>
            <person name="Zhang G."/>
            <person name="Kronforst M.R."/>
            <person name="Wang W."/>
        </authorList>
    </citation>
    <scope>NUCLEOTIDE SEQUENCE [LARGE SCALE GENOMIC DNA]</scope>
    <source>
        <strain evidence="12">Ya'a_city_454_Pm</strain>
        <tissue evidence="12">Whole body</tissue>
    </source>
</reference>
<dbReference type="Proteomes" id="UP000053240">
    <property type="component" value="Unassembled WGS sequence"/>
</dbReference>
<comment type="similarity">
    <text evidence="2 11">Belongs to the mitochondrial carrier (TC 2.A.29) family.</text>
</comment>
<evidence type="ECO:0000256" key="2">
    <source>
        <dbReference type="ARBA" id="ARBA00006375"/>
    </source>
</evidence>
<evidence type="ECO:0000256" key="4">
    <source>
        <dbReference type="ARBA" id="ARBA00022692"/>
    </source>
</evidence>
<evidence type="ECO:0000313" key="12">
    <source>
        <dbReference type="EMBL" id="KPJ15605.1"/>
    </source>
</evidence>
<keyword evidence="4 10" id="KW-0812">Transmembrane</keyword>
<dbReference type="PANTHER" id="PTHR45829:SF4">
    <property type="entry name" value="MITOCHONDRIAL CARRIER PROTEIN RIM2"/>
    <property type="match status" value="1"/>
</dbReference>
<evidence type="ECO:0000256" key="5">
    <source>
        <dbReference type="ARBA" id="ARBA00022737"/>
    </source>
</evidence>
<dbReference type="InterPro" id="IPR018108">
    <property type="entry name" value="MCP_transmembrane"/>
</dbReference>
<dbReference type="Gene3D" id="1.50.40.10">
    <property type="entry name" value="Mitochondrial carrier domain"/>
    <property type="match status" value="3"/>
</dbReference>
<dbReference type="SUPFAM" id="SSF103506">
    <property type="entry name" value="Mitochondrial carrier"/>
    <property type="match status" value="2"/>
</dbReference>
<keyword evidence="9 10" id="KW-0472">Membrane</keyword>
<keyword evidence="7" id="KW-1133">Transmembrane helix</keyword>
<dbReference type="InterPro" id="IPR023395">
    <property type="entry name" value="MCP_dom_sf"/>
</dbReference>
<dbReference type="GO" id="GO:0015218">
    <property type="term" value="F:pyrimidine nucleotide transmembrane transporter activity"/>
    <property type="evidence" value="ECO:0007669"/>
    <property type="project" value="InterPro"/>
</dbReference>
<keyword evidence="13" id="KW-1185">Reference proteome</keyword>
<evidence type="ECO:0000256" key="11">
    <source>
        <dbReference type="RuleBase" id="RU000488"/>
    </source>
</evidence>
<comment type="subcellular location">
    <subcellularLocation>
        <location evidence="1">Mitochondrion inner membrane</location>
        <topology evidence="1">Multi-pass membrane protein</topology>
    </subcellularLocation>
</comment>
<evidence type="ECO:0000256" key="1">
    <source>
        <dbReference type="ARBA" id="ARBA00004448"/>
    </source>
</evidence>
<evidence type="ECO:0000256" key="10">
    <source>
        <dbReference type="PROSITE-ProRule" id="PRU00282"/>
    </source>
</evidence>
<keyword evidence="3 11" id="KW-0813">Transport</keyword>
<dbReference type="AlphaFoldDB" id="A0A0N1II53"/>
<feature type="repeat" description="Solcar" evidence="10">
    <location>
        <begin position="327"/>
        <end position="411"/>
    </location>
</feature>
<dbReference type="FunCoup" id="A0A0N1II53">
    <property type="interactions" value="1735"/>
</dbReference>
<name>A0A0N1II53_PAPMA</name>
<evidence type="ECO:0000256" key="7">
    <source>
        <dbReference type="ARBA" id="ARBA00022989"/>
    </source>
</evidence>
<keyword evidence="5" id="KW-0677">Repeat</keyword>
<dbReference type="STRING" id="76193.A0A0N1II53"/>
<proteinExistence type="inferred from homology"/>
<dbReference type="InterPro" id="IPR049562">
    <property type="entry name" value="SLC25A33/36-like"/>
</dbReference>
<keyword evidence="6" id="KW-0999">Mitochondrion inner membrane</keyword>
<evidence type="ECO:0000256" key="3">
    <source>
        <dbReference type="ARBA" id="ARBA00022448"/>
    </source>
</evidence>
<evidence type="ECO:0000256" key="8">
    <source>
        <dbReference type="ARBA" id="ARBA00023128"/>
    </source>
</evidence>
<keyword evidence="8" id="KW-0496">Mitochondrion</keyword>
<evidence type="ECO:0000256" key="6">
    <source>
        <dbReference type="ARBA" id="ARBA00022792"/>
    </source>
</evidence>
<dbReference type="PROSITE" id="PS50920">
    <property type="entry name" value="SOLCAR"/>
    <property type="match status" value="3"/>
</dbReference>
<protein>
    <submittedName>
        <fullName evidence="12">Solute carrier family 25 member 36</fullName>
    </submittedName>
</protein>
<sequence length="424" mass="46744">MSQRDTAIHLVAGGLAGTAGAVVTCPLEVVKTRLQSSKGVGIPQPPSQSGTVSTRRVCSKIPKHQEAKWGYRRTMGAMFAYSKQADRMLMSYNYQVQQCARAGHARTTSRMSLIQCIRHIVQTEGPRALFKGLGPNLVGVAPSRAIYFCTYSQAKAILNQHIPPDTPIVHLSAASAAGFMSCTMTNPIWFVKTRLQLDGQNITALQCIKRIYAKTGIKGFYKGITASYMGISETVVHFVLYEGVKARLIAARSDGVPSDTRSPRDFVEFMGAGAFSKTGIKGFYKGITASYMGISETVVHFVLYEGVKARLIAARSDGVPSDTRSPRDFVEFMGAGAFSKTVASCIAYPHEVARTRLREEGDKYRKFWQTLHTVWVEEGYRGVYRGLGTQLVRQIPNTAIMMSTYEAVVYLLTTHFNSSFYENT</sequence>
<evidence type="ECO:0000313" key="13">
    <source>
        <dbReference type="Proteomes" id="UP000053240"/>
    </source>
</evidence>
<dbReference type="PANTHER" id="PTHR45829">
    <property type="entry name" value="MITOCHONDRIAL CARRIER PROTEIN RIM2"/>
    <property type="match status" value="1"/>
</dbReference>
<organism evidence="12 13">
    <name type="scientific">Papilio machaon</name>
    <name type="common">Old World swallowtail butterfly</name>
    <dbReference type="NCBI Taxonomy" id="76193"/>
    <lineage>
        <taxon>Eukaryota</taxon>
        <taxon>Metazoa</taxon>
        <taxon>Ecdysozoa</taxon>
        <taxon>Arthropoda</taxon>
        <taxon>Hexapoda</taxon>
        <taxon>Insecta</taxon>
        <taxon>Pterygota</taxon>
        <taxon>Neoptera</taxon>
        <taxon>Endopterygota</taxon>
        <taxon>Lepidoptera</taxon>
        <taxon>Glossata</taxon>
        <taxon>Ditrysia</taxon>
        <taxon>Papilionoidea</taxon>
        <taxon>Papilionidae</taxon>
        <taxon>Papilioninae</taxon>
        <taxon>Papilio</taxon>
    </lineage>
</organism>
<dbReference type="EMBL" id="KQ460366">
    <property type="protein sequence ID" value="KPJ15605.1"/>
    <property type="molecule type" value="Genomic_DNA"/>
</dbReference>
<gene>
    <name evidence="12" type="ORF">RR48_04822</name>
</gene>
<evidence type="ECO:0000256" key="9">
    <source>
        <dbReference type="ARBA" id="ARBA00023136"/>
    </source>
</evidence>
<dbReference type="GO" id="GO:1990519">
    <property type="term" value="P:pyrimidine nucleotide import into mitochondrion"/>
    <property type="evidence" value="ECO:0007669"/>
    <property type="project" value="TreeGrafter"/>
</dbReference>
<dbReference type="GO" id="GO:0005743">
    <property type="term" value="C:mitochondrial inner membrane"/>
    <property type="evidence" value="ECO:0007669"/>
    <property type="project" value="UniProtKB-SubCell"/>
</dbReference>